<dbReference type="InterPro" id="IPR009112">
    <property type="entry name" value="GTP_CycHdrlase_I_reg"/>
</dbReference>
<dbReference type="GO" id="GO:0044549">
    <property type="term" value="F:GTP cyclohydrolase binding"/>
    <property type="evidence" value="ECO:0007669"/>
    <property type="project" value="TreeGrafter"/>
</dbReference>
<dbReference type="Gene3D" id="3.30.1410.10">
    <property type="entry name" value="GTP cyclohydrolase I feedback regulatory protein GFRP"/>
    <property type="match status" value="1"/>
</dbReference>
<dbReference type="Proteomes" id="UP001152795">
    <property type="component" value="Unassembled WGS sequence"/>
</dbReference>
<dbReference type="FunFam" id="3.30.1410.10:FF:000001">
    <property type="entry name" value="GTP cyclohydrolase 1 feedback regulatory protein"/>
    <property type="match status" value="1"/>
</dbReference>
<evidence type="ECO:0000256" key="3">
    <source>
        <dbReference type="ARBA" id="ARBA00007605"/>
    </source>
</evidence>
<evidence type="ECO:0000313" key="10">
    <source>
        <dbReference type="Proteomes" id="UP001152795"/>
    </source>
</evidence>
<comment type="caution">
    <text evidence="9">The sequence shown here is derived from an EMBL/GenBank/DDBJ whole genome shotgun (WGS) entry which is preliminary data.</text>
</comment>
<dbReference type="GO" id="GO:0031965">
    <property type="term" value="C:nuclear membrane"/>
    <property type="evidence" value="ECO:0007669"/>
    <property type="project" value="UniProtKB-SubCell"/>
</dbReference>
<evidence type="ECO:0000256" key="2">
    <source>
        <dbReference type="ARBA" id="ARBA00004514"/>
    </source>
</evidence>
<keyword evidence="6" id="KW-0472">Membrane</keyword>
<dbReference type="InterPro" id="IPR036717">
    <property type="entry name" value="GFRP_sf"/>
</dbReference>
<evidence type="ECO:0000256" key="8">
    <source>
        <dbReference type="ARBA" id="ARBA00032599"/>
    </source>
</evidence>
<dbReference type="PANTHER" id="PTHR16852:SF2">
    <property type="entry name" value="GTP CYCLOHYDROLASE 1 FEEDBACK REGULATORY PROTEIN"/>
    <property type="match status" value="1"/>
</dbReference>
<dbReference type="OrthoDB" id="64291at2759"/>
<gene>
    <name evidence="9" type="ORF">PACLA_8A014637</name>
</gene>
<comment type="subcellular location">
    <subcellularLocation>
        <location evidence="2">Cytoplasm</location>
        <location evidence="2">Cytosol</location>
    </subcellularLocation>
    <subcellularLocation>
        <location evidence="1">Nucleus membrane</location>
    </subcellularLocation>
</comment>
<evidence type="ECO:0000256" key="7">
    <source>
        <dbReference type="ARBA" id="ARBA00023242"/>
    </source>
</evidence>
<dbReference type="EMBL" id="CACRXK020004562">
    <property type="protein sequence ID" value="CAB4003192.1"/>
    <property type="molecule type" value="Genomic_DNA"/>
</dbReference>
<dbReference type="GO" id="GO:0005829">
    <property type="term" value="C:cytosol"/>
    <property type="evidence" value="ECO:0007669"/>
    <property type="project" value="UniProtKB-SubCell"/>
</dbReference>
<evidence type="ECO:0000256" key="5">
    <source>
        <dbReference type="ARBA" id="ARBA00022490"/>
    </source>
</evidence>
<keyword evidence="10" id="KW-1185">Reference proteome</keyword>
<proteinExistence type="inferred from homology"/>
<dbReference type="PANTHER" id="PTHR16852">
    <property type="entry name" value="GTP CYCLOHYDROLASE 1 FEEDBACK REGULATORY PROTEIN"/>
    <property type="match status" value="1"/>
</dbReference>
<keyword evidence="5" id="KW-0963">Cytoplasm</keyword>
<sequence length="105" mass="11960">FNFDLATRMPYVLISTLIRLECGPTIVGDEWSDPELMEFLGAKLINDFGNNFKEYRSPDPPRKILNKLEGRGYHVIGMTGIGQTCIWTCYKQSDDNNQVENNGAR</sequence>
<evidence type="ECO:0000256" key="1">
    <source>
        <dbReference type="ARBA" id="ARBA00004126"/>
    </source>
</evidence>
<organism evidence="9 10">
    <name type="scientific">Paramuricea clavata</name>
    <name type="common">Red gorgonian</name>
    <name type="synonym">Violescent sea-whip</name>
    <dbReference type="NCBI Taxonomy" id="317549"/>
    <lineage>
        <taxon>Eukaryota</taxon>
        <taxon>Metazoa</taxon>
        <taxon>Cnidaria</taxon>
        <taxon>Anthozoa</taxon>
        <taxon>Octocorallia</taxon>
        <taxon>Malacalcyonacea</taxon>
        <taxon>Plexauridae</taxon>
        <taxon>Paramuricea</taxon>
    </lineage>
</organism>
<reference evidence="9" key="1">
    <citation type="submission" date="2020-04" db="EMBL/GenBank/DDBJ databases">
        <authorList>
            <person name="Alioto T."/>
            <person name="Alioto T."/>
            <person name="Gomez Garrido J."/>
        </authorList>
    </citation>
    <scope>NUCLEOTIDE SEQUENCE</scope>
    <source>
        <strain evidence="9">A484AB</strain>
    </source>
</reference>
<accession>A0A6S7IAR4</accession>
<evidence type="ECO:0000313" key="9">
    <source>
        <dbReference type="EMBL" id="CAB4003192.1"/>
    </source>
</evidence>
<evidence type="ECO:0000256" key="4">
    <source>
        <dbReference type="ARBA" id="ARBA00020099"/>
    </source>
</evidence>
<name>A0A6S7IAR4_PARCT</name>
<dbReference type="Pfam" id="PF06399">
    <property type="entry name" value="GFRP"/>
    <property type="match status" value="1"/>
</dbReference>
<dbReference type="SUPFAM" id="SSF69761">
    <property type="entry name" value="GTP cyclohydrolase I feedback regulatory protein, GFRP"/>
    <property type="match status" value="1"/>
</dbReference>
<evidence type="ECO:0000256" key="6">
    <source>
        <dbReference type="ARBA" id="ARBA00023136"/>
    </source>
</evidence>
<keyword evidence="7" id="KW-0539">Nucleus</keyword>
<dbReference type="AlphaFoldDB" id="A0A6S7IAR4"/>
<dbReference type="GO" id="GO:0009890">
    <property type="term" value="P:negative regulation of biosynthetic process"/>
    <property type="evidence" value="ECO:0007669"/>
    <property type="project" value="InterPro"/>
</dbReference>
<protein>
    <recommendedName>
        <fullName evidence="4">GTP cyclohydrolase 1 feedback regulatory protein</fullName>
    </recommendedName>
    <alternativeName>
        <fullName evidence="8">GTP cyclohydrolase I feedback regulatory protein</fullName>
    </alternativeName>
</protein>
<feature type="non-terminal residue" evidence="9">
    <location>
        <position position="105"/>
    </location>
</feature>
<comment type="similarity">
    <text evidence="3">Belongs to the GFRP family.</text>
</comment>